<evidence type="ECO:0000256" key="1">
    <source>
        <dbReference type="SAM" id="Phobius"/>
    </source>
</evidence>
<gene>
    <name evidence="2" type="ORF">G7Z17_g10734</name>
</gene>
<sequence length="135" mass="15031">MQASITFPASIHQLPRTASSARTSLLDALLRLWGFIDIFQSLFDTLRNLWLPILRRAHTLHRLWGDVDTFQSLLDTHLALILDVPWHLKISPGGKPQHRLRLGPPGQLRGGRFALAAGVIIVLLVALVLILDIPA</sequence>
<dbReference type="Proteomes" id="UP000722485">
    <property type="component" value="Unassembled WGS sequence"/>
</dbReference>
<reference evidence="2" key="1">
    <citation type="submission" date="2020-03" db="EMBL/GenBank/DDBJ databases">
        <title>Draft Genome Sequence of Cylindrodendrum hubeiense.</title>
        <authorList>
            <person name="Buettner E."/>
            <person name="Kellner H."/>
        </authorList>
    </citation>
    <scope>NUCLEOTIDE SEQUENCE</scope>
    <source>
        <strain evidence="2">IHI 201604</strain>
    </source>
</reference>
<name>A0A9P5H272_9HYPO</name>
<evidence type="ECO:0000313" key="2">
    <source>
        <dbReference type="EMBL" id="KAF7543461.1"/>
    </source>
</evidence>
<proteinExistence type="predicted"/>
<keyword evidence="1" id="KW-0472">Membrane</keyword>
<dbReference type="AlphaFoldDB" id="A0A9P5H272"/>
<feature type="transmembrane region" description="Helical" evidence="1">
    <location>
        <begin position="113"/>
        <end position="131"/>
    </location>
</feature>
<evidence type="ECO:0000313" key="3">
    <source>
        <dbReference type="Proteomes" id="UP000722485"/>
    </source>
</evidence>
<accession>A0A9P5H272</accession>
<comment type="caution">
    <text evidence="2">The sequence shown here is derived from an EMBL/GenBank/DDBJ whole genome shotgun (WGS) entry which is preliminary data.</text>
</comment>
<keyword evidence="3" id="KW-1185">Reference proteome</keyword>
<keyword evidence="1" id="KW-1133">Transmembrane helix</keyword>
<keyword evidence="1" id="KW-0812">Transmembrane</keyword>
<protein>
    <submittedName>
        <fullName evidence="2">Uncharacterized protein</fullName>
    </submittedName>
</protein>
<organism evidence="2 3">
    <name type="scientific">Cylindrodendrum hubeiense</name>
    <dbReference type="NCBI Taxonomy" id="595255"/>
    <lineage>
        <taxon>Eukaryota</taxon>
        <taxon>Fungi</taxon>
        <taxon>Dikarya</taxon>
        <taxon>Ascomycota</taxon>
        <taxon>Pezizomycotina</taxon>
        <taxon>Sordariomycetes</taxon>
        <taxon>Hypocreomycetidae</taxon>
        <taxon>Hypocreales</taxon>
        <taxon>Nectriaceae</taxon>
        <taxon>Cylindrodendrum</taxon>
    </lineage>
</organism>
<dbReference type="EMBL" id="JAANBB010000365">
    <property type="protein sequence ID" value="KAF7543461.1"/>
    <property type="molecule type" value="Genomic_DNA"/>
</dbReference>